<keyword evidence="1" id="KW-0732">Signal</keyword>
<evidence type="ECO:0000313" key="2">
    <source>
        <dbReference type="EMBL" id="AAD13902.1"/>
    </source>
</evidence>
<reference evidence="2" key="1">
    <citation type="journal article" date="1991" name="Yeast">
        <title>The DNA sequencing of the 17 kb HindIII fragment spanning the LEU1 and ATE1 loci on chromosome VII from Saccharomyces cerevisiae reveals the PDR6 gene, a new member of the genetic network controlling pleiotropic drug resistance.</title>
        <authorList>
            <person name="Chen W."/>
            <person name="Balzi E."/>
            <person name="Capieaux E."/>
            <person name="Choder M."/>
            <person name="Goffeau A."/>
        </authorList>
    </citation>
    <scope>NUCLEOTIDE SEQUENCE</scope>
</reference>
<organism evidence="2">
    <name type="scientific">Saccharomyces cerevisiae</name>
    <name type="common">Baker's yeast</name>
    <dbReference type="NCBI Taxonomy" id="4932"/>
    <lineage>
        <taxon>Eukaryota</taxon>
        <taxon>Fungi</taxon>
        <taxon>Dikarya</taxon>
        <taxon>Ascomycota</taxon>
        <taxon>Saccharomycotina</taxon>
        <taxon>Saccharomycetes</taxon>
        <taxon>Saccharomycetales</taxon>
        <taxon>Saccharomycetaceae</taxon>
        <taxon>Saccharomyces</taxon>
    </lineage>
</organism>
<dbReference type="EMBL" id="S58126">
    <property type="protein sequence ID" value="AAD13902.1"/>
    <property type="molecule type" value="Genomic_DNA"/>
</dbReference>
<dbReference type="AlphaFoldDB" id="E9P9X9"/>
<accession>E9P9X9</accession>
<protein>
    <submittedName>
        <fullName evidence="2">YGL027 protein</fullName>
    </submittedName>
</protein>
<name>E9P9X9_YEASX</name>
<proteinExistence type="predicted"/>
<gene>
    <name evidence="2" type="primary">YGL027</name>
</gene>
<sequence length="78" mass="8819">MTFWLKNLLASTIFLIHGLSDRVISTNIVFKTKHIVSIRNKTSVSLMMRVSSLAAGIWPIPSISTFVKLSFPKIDQRD</sequence>
<feature type="signal peptide" evidence="1">
    <location>
        <begin position="1"/>
        <end position="25"/>
    </location>
</feature>
<evidence type="ECO:0000256" key="1">
    <source>
        <dbReference type="SAM" id="SignalP"/>
    </source>
</evidence>
<feature type="chain" id="PRO_5003243999" evidence="1">
    <location>
        <begin position="26"/>
        <end position="78"/>
    </location>
</feature>